<comment type="caution">
    <text evidence="3">The sequence shown here is derived from an EMBL/GenBank/DDBJ whole genome shotgun (WGS) entry which is preliminary data.</text>
</comment>
<dbReference type="PROSITE" id="PS51450">
    <property type="entry name" value="LRR"/>
    <property type="match status" value="1"/>
</dbReference>
<dbReference type="InterPro" id="IPR050836">
    <property type="entry name" value="SDS22/Internalin_LRR"/>
</dbReference>
<dbReference type="PANTHER" id="PTHR46652:SF3">
    <property type="entry name" value="LEUCINE-RICH REPEAT-CONTAINING PROTEIN 9"/>
    <property type="match status" value="1"/>
</dbReference>
<evidence type="ECO:0000313" key="5">
    <source>
        <dbReference type="Proteomes" id="UP001642409"/>
    </source>
</evidence>
<name>A0AA86U2S1_9EUKA</name>
<keyword evidence="1" id="KW-0433">Leucine-rich repeat</keyword>
<evidence type="ECO:0000256" key="2">
    <source>
        <dbReference type="ARBA" id="ARBA00022737"/>
    </source>
</evidence>
<dbReference type="EMBL" id="CATOUU010000654">
    <property type="protein sequence ID" value="CAI9938274.1"/>
    <property type="molecule type" value="Genomic_DNA"/>
</dbReference>
<reference evidence="3" key="1">
    <citation type="submission" date="2023-06" db="EMBL/GenBank/DDBJ databases">
        <authorList>
            <person name="Kurt Z."/>
        </authorList>
    </citation>
    <scope>NUCLEOTIDE SEQUENCE</scope>
</reference>
<keyword evidence="5" id="KW-1185">Reference proteome</keyword>
<dbReference type="InterPro" id="IPR032675">
    <property type="entry name" value="LRR_dom_sf"/>
</dbReference>
<evidence type="ECO:0000256" key="1">
    <source>
        <dbReference type="ARBA" id="ARBA00022614"/>
    </source>
</evidence>
<evidence type="ECO:0000313" key="4">
    <source>
        <dbReference type="EMBL" id="CAL5990577.1"/>
    </source>
</evidence>
<gene>
    <name evidence="4" type="ORF">HINF_LOCUS11412</name>
    <name evidence="3" type="ORF">HINF_LOCUS25919</name>
</gene>
<dbReference type="Proteomes" id="UP001642409">
    <property type="component" value="Unassembled WGS sequence"/>
</dbReference>
<proteinExistence type="predicted"/>
<dbReference type="SUPFAM" id="SSF52058">
    <property type="entry name" value="L domain-like"/>
    <property type="match status" value="1"/>
</dbReference>
<keyword evidence="2" id="KW-0677">Repeat</keyword>
<organism evidence="3">
    <name type="scientific">Hexamita inflata</name>
    <dbReference type="NCBI Taxonomy" id="28002"/>
    <lineage>
        <taxon>Eukaryota</taxon>
        <taxon>Metamonada</taxon>
        <taxon>Diplomonadida</taxon>
        <taxon>Hexamitidae</taxon>
        <taxon>Hexamitinae</taxon>
        <taxon>Hexamita</taxon>
    </lineage>
</organism>
<reference evidence="4 5" key="2">
    <citation type="submission" date="2024-07" db="EMBL/GenBank/DDBJ databases">
        <authorList>
            <person name="Akdeniz Z."/>
        </authorList>
    </citation>
    <scope>NUCLEOTIDE SEQUENCE [LARGE SCALE GENOMIC DNA]</scope>
</reference>
<protein>
    <submittedName>
        <fullName evidence="3">Leucine-rich repeat domain-containing protein</fullName>
    </submittedName>
    <submittedName>
        <fullName evidence="4">Leucine-rich_repeat domain-containing protein</fullName>
    </submittedName>
</protein>
<sequence>MEQKMSNKQAELTQYNAAMIQKFKDKIYNGELKIQHSILLKNIEFLQNFKIHKLELIGCMHIIPNLKSSTIKEIKVANCCLKEINAIQLENLEILDASYNSALKIQDIEKYKNLKQLDISSTNLVDISNLKLQQLCSLQLRNNKIKDIPSLSNLINLVELDLSQNADIDIDPIQQ</sequence>
<dbReference type="EMBL" id="CAXDID020000025">
    <property type="protein sequence ID" value="CAL5990577.1"/>
    <property type="molecule type" value="Genomic_DNA"/>
</dbReference>
<dbReference type="AlphaFoldDB" id="A0AA86U2S1"/>
<accession>A0AA86U2S1</accession>
<dbReference type="InterPro" id="IPR025875">
    <property type="entry name" value="Leu-rich_rpt_4"/>
</dbReference>
<dbReference type="Pfam" id="PF12799">
    <property type="entry name" value="LRR_4"/>
    <property type="match status" value="1"/>
</dbReference>
<evidence type="ECO:0000313" key="3">
    <source>
        <dbReference type="EMBL" id="CAI9938274.1"/>
    </source>
</evidence>
<dbReference type="InterPro" id="IPR001611">
    <property type="entry name" value="Leu-rich_rpt"/>
</dbReference>
<dbReference type="PANTHER" id="PTHR46652">
    <property type="entry name" value="LEUCINE-RICH REPEAT AND IQ DOMAIN-CONTAINING PROTEIN 1-RELATED"/>
    <property type="match status" value="1"/>
</dbReference>
<dbReference type="Gene3D" id="3.80.10.10">
    <property type="entry name" value="Ribonuclease Inhibitor"/>
    <property type="match status" value="1"/>
</dbReference>